<feature type="compositionally biased region" description="Basic and acidic residues" evidence="1">
    <location>
        <begin position="20"/>
        <end position="30"/>
    </location>
</feature>
<proteinExistence type="predicted"/>
<dbReference type="KEGG" id="llu:AKJ09_09248"/>
<gene>
    <name evidence="2" type="ORF">AKJ09_09248</name>
</gene>
<feature type="region of interest" description="Disordered" evidence="1">
    <location>
        <begin position="1"/>
        <end position="31"/>
    </location>
</feature>
<organism evidence="2 3">
    <name type="scientific">Labilithrix luteola</name>
    <dbReference type="NCBI Taxonomy" id="1391654"/>
    <lineage>
        <taxon>Bacteria</taxon>
        <taxon>Pseudomonadati</taxon>
        <taxon>Myxococcota</taxon>
        <taxon>Polyangia</taxon>
        <taxon>Polyangiales</taxon>
        <taxon>Labilitrichaceae</taxon>
        <taxon>Labilithrix</taxon>
    </lineage>
</organism>
<feature type="compositionally biased region" description="Basic residues" evidence="1">
    <location>
        <begin position="10"/>
        <end position="19"/>
    </location>
</feature>
<evidence type="ECO:0000313" key="2">
    <source>
        <dbReference type="EMBL" id="AKV02585.1"/>
    </source>
</evidence>
<evidence type="ECO:0000313" key="3">
    <source>
        <dbReference type="Proteomes" id="UP000064967"/>
    </source>
</evidence>
<protein>
    <submittedName>
        <fullName evidence="2">Uncharacterized protein</fullName>
    </submittedName>
</protein>
<feature type="compositionally biased region" description="Basic and acidic residues" evidence="1">
    <location>
        <begin position="123"/>
        <end position="137"/>
    </location>
</feature>
<dbReference type="AlphaFoldDB" id="A0A0K1QAY8"/>
<feature type="region of interest" description="Disordered" evidence="1">
    <location>
        <begin position="93"/>
        <end position="149"/>
    </location>
</feature>
<feature type="compositionally biased region" description="Low complexity" evidence="1">
    <location>
        <begin position="97"/>
        <end position="111"/>
    </location>
</feature>
<reference evidence="2 3" key="1">
    <citation type="submission" date="2015-08" db="EMBL/GenBank/DDBJ databases">
        <authorList>
            <person name="Babu N.S."/>
            <person name="Beckwith C.J."/>
            <person name="Beseler K.G."/>
            <person name="Brison A."/>
            <person name="Carone J.V."/>
            <person name="Caskin T.P."/>
            <person name="Diamond M."/>
            <person name="Durham M.E."/>
            <person name="Foxe J.M."/>
            <person name="Go M."/>
            <person name="Henderson B.A."/>
            <person name="Jones I.B."/>
            <person name="McGettigan J.A."/>
            <person name="Micheletti S.J."/>
            <person name="Nasrallah M.E."/>
            <person name="Ortiz D."/>
            <person name="Piller C.R."/>
            <person name="Privatt S.R."/>
            <person name="Schneider S.L."/>
            <person name="Sharp S."/>
            <person name="Smith T.C."/>
            <person name="Stanton J.D."/>
            <person name="Ullery H.E."/>
            <person name="Wilson R.J."/>
            <person name="Serrano M.G."/>
            <person name="Buck G."/>
            <person name="Lee V."/>
            <person name="Wang Y."/>
            <person name="Carvalho R."/>
            <person name="Voegtly L."/>
            <person name="Shi R."/>
            <person name="Duckworth R."/>
            <person name="Johnson A."/>
            <person name="Loviza R."/>
            <person name="Walstead R."/>
            <person name="Shah Z."/>
            <person name="Kiflezghi M."/>
            <person name="Wade K."/>
            <person name="Ball S.L."/>
            <person name="Bradley K.W."/>
            <person name="Asai D.J."/>
            <person name="Bowman C.A."/>
            <person name="Russell D.A."/>
            <person name="Pope W.H."/>
            <person name="Jacobs-Sera D."/>
            <person name="Hendrix R.W."/>
            <person name="Hatfull G.F."/>
        </authorList>
    </citation>
    <scope>NUCLEOTIDE SEQUENCE [LARGE SCALE GENOMIC DNA]</scope>
    <source>
        <strain evidence="2 3">DSM 27648</strain>
    </source>
</reference>
<sequence>MCRLRERQTRRQRPTRNRRNREDGETRDAGNIRSLDSVIGHERCEPSCTARDYPSSASEIGGRFASRAAHARTENQGTSHIVRHDAMLERMRWPQRSSTESASLSSTSLISNQRRSFDIPLANRDRRPLPRLGRDGDASVFPAGARAAE</sequence>
<dbReference type="EMBL" id="CP012333">
    <property type="protein sequence ID" value="AKV02585.1"/>
    <property type="molecule type" value="Genomic_DNA"/>
</dbReference>
<dbReference type="STRING" id="1391654.AKJ09_09248"/>
<dbReference type="Proteomes" id="UP000064967">
    <property type="component" value="Chromosome"/>
</dbReference>
<name>A0A0K1QAY8_9BACT</name>
<keyword evidence="3" id="KW-1185">Reference proteome</keyword>
<accession>A0A0K1QAY8</accession>
<evidence type="ECO:0000256" key="1">
    <source>
        <dbReference type="SAM" id="MobiDB-lite"/>
    </source>
</evidence>